<dbReference type="Gene3D" id="6.10.340.10">
    <property type="match status" value="1"/>
</dbReference>
<evidence type="ECO:0000313" key="14">
    <source>
        <dbReference type="Proteomes" id="UP000623067"/>
    </source>
</evidence>
<dbReference type="SMART" id="SM00387">
    <property type="entry name" value="HATPase_c"/>
    <property type="match status" value="1"/>
</dbReference>
<accession>A0A916WQY6</accession>
<name>A0A916WQY6_9SPHN</name>
<evidence type="ECO:0000256" key="5">
    <source>
        <dbReference type="ARBA" id="ARBA00022679"/>
    </source>
</evidence>
<dbReference type="InterPro" id="IPR003661">
    <property type="entry name" value="HisK_dim/P_dom"/>
</dbReference>
<dbReference type="SMART" id="SM00388">
    <property type="entry name" value="HisKA"/>
    <property type="match status" value="1"/>
</dbReference>
<evidence type="ECO:0000256" key="3">
    <source>
        <dbReference type="ARBA" id="ARBA00012438"/>
    </source>
</evidence>
<dbReference type="GO" id="GO:0005886">
    <property type="term" value="C:plasma membrane"/>
    <property type="evidence" value="ECO:0007669"/>
    <property type="project" value="TreeGrafter"/>
</dbReference>
<evidence type="ECO:0000256" key="10">
    <source>
        <dbReference type="ARBA" id="ARBA00023136"/>
    </source>
</evidence>
<dbReference type="SMART" id="SM00304">
    <property type="entry name" value="HAMP"/>
    <property type="match status" value="1"/>
</dbReference>
<dbReference type="Pfam" id="PF02518">
    <property type="entry name" value="HATPase_c"/>
    <property type="match status" value="1"/>
</dbReference>
<feature type="domain" description="HAMP" evidence="12">
    <location>
        <begin position="178"/>
        <end position="231"/>
    </location>
</feature>
<evidence type="ECO:0000256" key="7">
    <source>
        <dbReference type="ARBA" id="ARBA00022777"/>
    </source>
</evidence>
<dbReference type="CDD" id="cd00075">
    <property type="entry name" value="HATPase"/>
    <property type="match status" value="1"/>
</dbReference>
<keyword evidence="4" id="KW-0597">Phosphoprotein</keyword>
<dbReference type="GO" id="GO:0000155">
    <property type="term" value="F:phosphorelay sensor kinase activity"/>
    <property type="evidence" value="ECO:0007669"/>
    <property type="project" value="InterPro"/>
</dbReference>
<dbReference type="InterPro" id="IPR004358">
    <property type="entry name" value="Sig_transdc_His_kin-like_C"/>
</dbReference>
<dbReference type="PRINTS" id="PR00344">
    <property type="entry name" value="BCTRLSENSOR"/>
</dbReference>
<keyword evidence="10" id="KW-0472">Membrane</keyword>
<dbReference type="AlphaFoldDB" id="A0A916WQY6"/>
<keyword evidence="8" id="KW-1133">Transmembrane helix</keyword>
<dbReference type="Proteomes" id="UP000623067">
    <property type="component" value="Unassembled WGS sequence"/>
</dbReference>
<keyword evidence="9" id="KW-0902">Two-component regulatory system</keyword>
<dbReference type="EC" id="2.7.13.3" evidence="3"/>
<comment type="catalytic activity">
    <reaction evidence="1">
        <text>ATP + protein L-histidine = ADP + protein N-phospho-L-histidine.</text>
        <dbReference type="EC" id="2.7.13.3"/>
    </reaction>
</comment>
<gene>
    <name evidence="13" type="ORF">GCM10011380_09750</name>
</gene>
<dbReference type="PANTHER" id="PTHR45436">
    <property type="entry name" value="SENSOR HISTIDINE KINASE YKOH"/>
    <property type="match status" value="1"/>
</dbReference>
<evidence type="ECO:0000259" key="12">
    <source>
        <dbReference type="PROSITE" id="PS50885"/>
    </source>
</evidence>
<dbReference type="InterPro" id="IPR005467">
    <property type="entry name" value="His_kinase_dom"/>
</dbReference>
<evidence type="ECO:0000256" key="9">
    <source>
        <dbReference type="ARBA" id="ARBA00023012"/>
    </source>
</evidence>
<dbReference type="InterPro" id="IPR050428">
    <property type="entry name" value="TCS_sensor_his_kinase"/>
</dbReference>
<dbReference type="SUPFAM" id="SSF55874">
    <property type="entry name" value="ATPase domain of HSP90 chaperone/DNA topoisomerase II/histidine kinase"/>
    <property type="match status" value="1"/>
</dbReference>
<dbReference type="InterPro" id="IPR036097">
    <property type="entry name" value="HisK_dim/P_sf"/>
</dbReference>
<dbReference type="RefSeq" id="WP_188657553.1">
    <property type="nucleotide sequence ID" value="NZ_BMIH01000001.1"/>
</dbReference>
<evidence type="ECO:0000256" key="2">
    <source>
        <dbReference type="ARBA" id="ARBA00004370"/>
    </source>
</evidence>
<comment type="caution">
    <text evidence="13">The sequence shown here is derived from an EMBL/GenBank/DDBJ whole genome shotgun (WGS) entry which is preliminary data.</text>
</comment>
<comment type="subcellular location">
    <subcellularLocation>
        <location evidence="2">Membrane</location>
    </subcellularLocation>
</comment>
<reference evidence="13" key="2">
    <citation type="submission" date="2020-09" db="EMBL/GenBank/DDBJ databases">
        <authorList>
            <person name="Sun Q."/>
            <person name="Zhou Y."/>
        </authorList>
    </citation>
    <scope>NUCLEOTIDE SEQUENCE</scope>
    <source>
        <strain evidence="13">CGMCC 1.15330</strain>
    </source>
</reference>
<feature type="domain" description="Histidine kinase" evidence="11">
    <location>
        <begin position="239"/>
        <end position="452"/>
    </location>
</feature>
<protein>
    <recommendedName>
        <fullName evidence="3">histidine kinase</fullName>
        <ecNumber evidence="3">2.7.13.3</ecNumber>
    </recommendedName>
</protein>
<evidence type="ECO:0000259" key="11">
    <source>
        <dbReference type="PROSITE" id="PS50109"/>
    </source>
</evidence>
<keyword evidence="14" id="KW-1185">Reference proteome</keyword>
<dbReference type="EMBL" id="BMIH01000001">
    <property type="protein sequence ID" value="GGB22233.1"/>
    <property type="molecule type" value="Genomic_DNA"/>
</dbReference>
<keyword evidence="5" id="KW-0808">Transferase</keyword>
<dbReference type="InterPro" id="IPR003594">
    <property type="entry name" value="HATPase_dom"/>
</dbReference>
<dbReference type="PROSITE" id="PS50885">
    <property type="entry name" value="HAMP"/>
    <property type="match status" value="1"/>
</dbReference>
<dbReference type="PROSITE" id="PS50109">
    <property type="entry name" value="HIS_KIN"/>
    <property type="match status" value="1"/>
</dbReference>
<evidence type="ECO:0000256" key="6">
    <source>
        <dbReference type="ARBA" id="ARBA00022692"/>
    </source>
</evidence>
<evidence type="ECO:0000256" key="8">
    <source>
        <dbReference type="ARBA" id="ARBA00022989"/>
    </source>
</evidence>
<dbReference type="Gene3D" id="3.30.565.10">
    <property type="entry name" value="Histidine kinase-like ATPase, C-terminal domain"/>
    <property type="match status" value="1"/>
</dbReference>
<dbReference type="SUPFAM" id="SSF47384">
    <property type="entry name" value="Homodimeric domain of signal transducing histidine kinase"/>
    <property type="match status" value="1"/>
</dbReference>
<proteinExistence type="predicted"/>
<dbReference type="CDD" id="cd00082">
    <property type="entry name" value="HisKA"/>
    <property type="match status" value="1"/>
</dbReference>
<dbReference type="InterPro" id="IPR003660">
    <property type="entry name" value="HAMP_dom"/>
</dbReference>
<organism evidence="13 14">
    <name type="scientific">Sphingomonas metalli</name>
    <dbReference type="NCBI Taxonomy" id="1779358"/>
    <lineage>
        <taxon>Bacteria</taxon>
        <taxon>Pseudomonadati</taxon>
        <taxon>Pseudomonadota</taxon>
        <taxon>Alphaproteobacteria</taxon>
        <taxon>Sphingomonadales</taxon>
        <taxon>Sphingomonadaceae</taxon>
        <taxon>Sphingomonas</taxon>
    </lineage>
</organism>
<evidence type="ECO:0000256" key="1">
    <source>
        <dbReference type="ARBA" id="ARBA00000085"/>
    </source>
</evidence>
<dbReference type="InterPro" id="IPR036890">
    <property type="entry name" value="HATPase_C_sf"/>
</dbReference>
<reference evidence="13" key="1">
    <citation type="journal article" date="2014" name="Int. J. Syst. Evol. Microbiol.">
        <title>Complete genome sequence of Corynebacterium casei LMG S-19264T (=DSM 44701T), isolated from a smear-ripened cheese.</title>
        <authorList>
            <consortium name="US DOE Joint Genome Institute (JGI-PGF)"/>
            <person name="Walter F."/>
            <person name="Albersmeier A."/>
            <person name="Kalinowski J."/>
            <person name="Ruckert C."/>
        </authorList>
    </citation>
    <scope>NUCLEOTIDE SEQUENCE</scope>
    <source>
        <strain evidence="13">CGMCC 1.15330</strain>
    </source>
</reference>
<keyword evidence="6" id="KW-0812">Transmembrane</keyword>
<sequence>MQRASTTRRLAALVFAFQIAAAAVLLGSIGVYVRWEIAGEATRSGALLREDLLAVYGRGGREALRRTIWERSTRLLTPGAVMLLTDAAGSRLAGNLDTPPAGIAPDDGTVETVLLRRHHQKPEAMRIRATVLPDGSRLVTGMVIQREQRALGVFADASVAALVLAIGFAAATAWAAARLFSSRLEAVAATLHAAREGDLARRVPQDHTGDAFAALGHEVNATLDRLKRLMDELRLATDALAHDLKSPITRMRSSLERARAALADADPADPARDAVERANAEGQRLLGIVETALSISRAEAGIGRASFQPVDLPDMLEALAEIYGPLAEDRGRRIDVAVGTPLPPVAVHRELLGQALGNLIDNALKYGAGTITLSLDRRDGQVLLGVADEGPGIPQAQHGDALRRFGRLDAARTSEGAGLGLSLVHAVAQLHDGRLRLGDAAPGLAVTIALPG</sequence>
<dbReference type="Gene3D" id="1.10.287.130">
    <property type="match status" value="1"/>
</dbReference>
<evidence type="ECO:0000313" key="13">
    <source>
        <dbReference type="EMBL" id="GGB22233.1"/>
    </source>
</evidence>
<dbReference type="PANTHER" id="PTHR45436:SF8">
    <property type="entry name" value="HISTIDINE KINASE"/>
    <property type="match status" value="1"/>
</dbReference>
<evidence type="ECO:0000256" key="4">
    <source>
        <dbReference type="ARBA" id="ARBA00022553"/>
    </source>
</evidence>
<dbReference type="Pfam" id="PF00512">
    <property type="entry name" value="HisKA"/>
    <property type="match status" value="1"/>
</dbReference>
<keyword evidence="7 13" id="KW-0418">Kinase</keyword>